<keyword evidence="10" id="KW-1185">Reference proteome</keyword>
<dbReference type="InterPro" id="IPR018584">
    <property type="entry name" value="GT87"/>
</dbReference>
<dbReference type="AlphaFoldDB" id="A0A6F8PPQ7"/>
<evidence type="ECO:0000256" key="3">
    <source>
        <dbReference type="ARBA" id="ARBA00022679"/>
    </source>
</evidence>
<evidence type="ECO:0008006" key="11">
    <source>
        <dbReference type="Google" id="ProtNLM"/>
    </source>
</evidence>
<dbReference type="GO" id="GO:0005886">
    <property type="term" value="C:plasma membrane"/>
    <property type="evidence" value="ECO:0007669"/>
    <property type="project" value="UniProtKB-SubCell"/>
</dbReference>
<evidence type="ECO:0000256" key="1">
    <source>
        <dbReference type="ARBA" id="ARBA00004651"/>
    </source>
</evidence>
<feature type="transmembrane region" description="Helical" evidence="8">
    <location>
        <begin position="356"/>
        <end position="375"/>
    </location>
</feature>
<evidence type="ECO:0000256" key="6">
    <source>
        <dbReference type="ARBA" id="ARBA00023136"/>
    </source>
</evidence>
<proteinExistence type="inferred from homology"/>
<sequence>MTLSMPRLSNGMKFSLLLFVIVTLHLLSVPIVELKSNAYAYETFYKAVNYFKEGLSPYAQYPGFDLYKYSPTFLAFPLLPMSGLPLIPSAILWQLISTLSYFLAGYWLFKLWFTDNAGFKQVMTSLSNLPSWLVILGTFLFLTDFHLNGTYLQSNTIVVAGMMIGVALYIRKQWLWAALVLAFVTNMKLYPIVLVLLLFLDLRMRFIWATLFWHLLLIAIPFLLWGSETAIKLYSDWIGTLVIDKALVYQEPYIHFFLNLRAFLQVNFNLVFAESYFLIMLFFAALVGIAVLVQRWITQKHHFTQPQLMMILAASLMYILVFSPRTEGPTLVFLGPVYLITLWQLWHFNENSKSEMIWALISLFVLTSMSTSDLFRGTFIHDWSWDFNLRVIGLLILFLVYLYWLFKPPVSIQTPRTTDVHI</sequence>
<comment type="similarity">
    <text evidence="7">Belongs to the glycosyltransferase 87 family.</text>
</comment>
<keyword evidence="6 8" id="KW-0472">Membrane</keyword>
<keyword evidence="4 8" id="KW-0812">Transmembrane</keyword>
<comment type="subcellular location">
    <subcellularLocation>
        <location evidence="1">Cell membrane</location>
        <topology evidence="1">Multi-pass membrane protein</topology>
    </subcellularLocation>
</comment>
<dbReference type="GO" id="GO:0016758">
    <property type="term" value="F:hexosyltransferase activity"/>
    <property type="evidence" value="ECO:0007669"/>
    <property type="project" value="InterPro"/>
</dbReference>
<feature type="transmembrane region" description="Helical" evidence="8">
    <location>
        <begin position="154"/>
        <end position="170"/>
    </location>
</feature>
<evidence type="ECO:0000256" key="4">
    <source>
        <dbReference type="ARBA" id="ARBA00022692"/>
    </source>
</evidence>
<evidence type="ECO:0000256" key="2">
    <source>
        <dbReference type="ARBA" id="ARBA00022475"/>
    </source>
</evidence>
<feature type="transmembrane region" description="Helical" evidence="8">
    <location>
        <begin position="331"/>
        <end position="349"/>
    </location>
</feature>
<feature type="transmembrane region" description="Helical" evidence="8">
    <location>
        <begin position="206"/>
        <end position="225"/>
    </location>
</feature>
<keyword evidence="3" id="KW-0808">Transferase</keyword>
<feature type="transmembrane region" description="Helical" evidence="8">
    <location>
        <begin position="129"/>
        <end position="147"/>
    </location>
</feature>
<keyword evidence="5 8" id="KW-1133">Transmembrane helix</keyword>
<name>A0A6F8PPQ7_9GAMM</name>
<evidence type="ECO:0000313" key="9">
    <source>
        <dbReference type="EMBL" id="BBP44027.1"/>
    </source>
</evidence>
<feature type="transmembrane region" description="Helical" evidence="8">
    <location>
        <begin position="308"/>
        <end position="325"/>
    </location>
</feature>
<evidence type="ECO:0000313" key="10">
    <source>
        <dbReference type="Proteomes" id="UP000501466"/>
    </source>
</evidence>
<feature type="transmembrane region" description="Helical" evidence="8">
    <location>
        <begin position="387"/>
        <end position="406"/>
    </location>
</feature>
<dbReference type="EMBL" id="AP021888">
    <property type="protein sequence ID" value="BBP44027.1"/>
    <property type="molecule type" value="Genomic_DNA"/>
</dbReference>
<organism evidence="9 10">
    <name type="scientific">Thiosulfativibrio zosterae</name>
    <dbReference type="NCBI Taxonomy" id="2675053"/>
    <lineage>
        <taxon>Bacteria</taxon>
        <taxon>Pseudomonadati</taxon>
        <taxon>Pseudomonadota</taxon>
        <taxon>Gammaproteobacteria</taxon>
        <taxon>Thiotrichales</taxon>
        <taxon>Piscirickettsiaceae</taxon>
        <taxon>Thiosulfativibrio</taxon>
    </lineage>
</organism>
<feature type="transmembrane region" description="Helical" evidence="8">
    <location>
        <begin position="176"/>
        <end position="199"/>
    </location>
</feature>
<feature type="transmembrane region" description="Helical" evidence="8">
    <location>
        <begin position="91"/>
        <end position="109"/>
    </location>
</feature>
<evidence type="ECO:0000256" key="7">
    <source>
        <dbReference type="ARBA" id="ARBA00024033"/>
    </source>
</evidence>
<keyword evidence="2" id="KW-1003">Cell membrane</keyword>
<protein>
    <recommendedName>
        <fullName evidence="11">DUF2029 domain-containing protein</fullName>
    </recommendedName>
</protein>
<evidence type="ECO:0000256" key="8">
    <source>
        <dbReference type="SAM" id="Phobius"/>
    </source>
</evidence>
<gene>
    <name evidence="9" type="ORF">THMIRHAT_17730</name>
</gene>
<dbReference type="KEGG" id="tzo:THMIRHAT_17730"/>
<reference evidence="10" key="1">
    <citation type="submission" date="2019-11" db="EMBL/GenBank/DDBJ databases">
        <title>Isolation and characterization of two novel species in the genus Thiomicrorhabdus.</title>
        <authorList>
            <person name="Mochizuki J."/>
            <person name="Kojima H."/>
            <person name="Fukui M."/>
        </authorList>
    </citation>
    <scope>NUCLEOTIDE SEQUENCE [LARGE SCALE GENOMIC DNA]</scope>
    <source>
        <strain evidence="10">AkT22</strain>
    </source>
</reference>
<feature type="transmembrane region" description="Helical" evidence="8">
    <location>
        <begin position="276"/>
        <end position="296"/>
    </location>
</feature>
<dbReference type="Pfam" id="PF09594">
    <property type="entry name" value="GT87"/>
    <property type="match status" value="1"/>
</dbReference>
<dbReference type="Proteomes" id="UP000501466">
    <property type="component" value="Chromosome"/>
</dbReference>
<accession>A0A6F8PPQ7</accession>
<evidence type="ECO:0000256" key="5">
    <source>
        <dbReference type="ARBA" id="ARBA00022989"/>
    </source>
</evidence>